<evidence type="ECO:0000313" key="2">
    <source>
        <dbReference type="Proteomes" id="UP000050761"/>
    </source>
</evidence>
<gene>
    <name evidence="1" type="ORF">HPBE_LOCUS25348</name>
</gene>
<keyword evidence="2" id="KW-1185">Reference proteome</keyword>
<sequence length="228" mass="26217">MEIVSAAKERLYHFFSVYALQTGCSDQAKDEFWNLLDEKTAEVPSKDAIIVASDLNGHIGKMRGKKSLYHVFLGEKTAVNWRRYQEATKAAKKAVAVAKATHYEDVNEKLESRYGERYLCQLAKFRHRQTEDIEKFFGINDENGRLLMERKKALKRWRDYLRHHGDLEELIDSIKANGIELPRTAVFKYVGSAVASDGKLIVEVNSRAAWSKWRSLTGVFCDKKIRAL</sequence>
<name>A0A183GRM7_HELPZ</name>
<accession>A0A3P8EZU0</accession>
<evidence type="ECO:0000313" key="1">
    <source>
        <dbReference type="EMBL" id="VDP50694.1"/>
    </source>
</evidence>
<dbReference type="Proteomes" id="UP000050761">
    <property type="component" value="Unassembled WGS sequence"/>
</dbReference>
<dbReference type="WBParaSite" id="HPBE_0002534701-mRNA-1">
    <property type="protein sequence ID" value="HPBE_0002534701-mRNA-1"/>
    <property type="gene ID" value="HPBE_0002534701"/>
</dbReference>
<dbReference type="AlphaFoldDB" id="A0A183GRM7"/>
<reference evidence="1 2" key="1">
    <citation type="submission" date="2018-11" db="EMBL/GenBank/DDBJ databases">
        <authorList>
            <consortium name="Pathogen Informatics"/>
        </authorList>
    </citation>
    <scope>NUCLEOTIDE SEQUENCE [LARGE SCALE GENOMIC DNA]</scope>
</reference>
<proteinExistence type="predicted"/>
<organism evidence="2 3">
    <name type="scientific">Heligmosomoides polygyrus</name>
    <name type="common">Parasitic roundworm</name>
    <dbReference type="NCBI Taxonomy" id="6339"/>
    <lineage>
        <taxon>Eukaryota</taxon>
        <taxon>Metazoa</taxon>
        <taxon>Ecdysozoa</taxon>
        <taxon>Nematoda</taxon>
        <taxon>Chromadorea</taxon>
        <taxon>Rhabditida</taxon>
        <taxon>Rhabditina</taxon>
        <taxon>Rhabditomorpha</taxon>
        <taxon>Strongyloidea</taxon>
        <taxon>Heligmosomidae</taxon>
        <taxon>Heligmosomoides</taxon>
    </lineage>
</organism>
<reference evidence="3" key="2">
    <citation type="submission" date="2019-09" db="UniProtKB">
        <authorList>
            <consortium name="WormBaseParasite"/>
        </authorList>
    </citation>
    <scope>IDENTIFICATION</scope>
</reference>
<evidence type="ECO:0000313" key="3">
    <source>
        <dbReference type="WBParaSite" id="HPBE_0002534701-mRNA-1"/>
    </source>
</evidence>
<protein>
    <submittedName>
        <fullName evidence="3">Endo/exonuclease/phosphatase domain-containing protein</fullName>
    </submittedName>
</protein>
<accession>A0A183GRM7</accession>
<dbReference type="EMBL" id="UZAH01037763">
    <property type="protein sequence ID" value="VDP50694.1"/>
    <property type="molecule type" value="Genomic_DNA"/>
</dbReference>